<feature type="compositionally biased region" description="Basic and acidic residues" evidence="1">
    <location>
        <begin position="22"/>
        <end position="37"/>
    </location>
</feature>
<evidence type="ECO:0000313" key="2">
    <source>
        <dbReference type="EMBL" id="SPP92395.1"/>
    </source>
</evidence>
<gene>
    <name evidence="2" type="ORF">BRAD3257_1260</name>
</gene>
<proteinExistence type="predicted"/>
<name>A0A2U3PTB7_9BRAD</name>
<feature type="region of interest" description="Disordered" evidence="1">
    <location>
        <begin position="1"/>
        <end position="61"/>
    </location>
</feature>
<accession>A0A2U3PTB7</accession>
<evidence type="ECO:0000256" key="1">
    <source>
        <dbReference type="SAM" id="MobiDB-lite"/>
    </source>
</evidence>
<sequence length="61" mass="6645">MPRDVPSRGIAAAHPPLEGLEGEDRFACSETESEPRWGDSLSPQAILMWTDQPAAPRMADP</sequence>
<evidence type="ECO:0000313" key="3">
    <source>
        <dbReference type="Proteomes" id="UP000246085"/>
    </source>
</evidence>
<dbReference type="KEGG" id="bvz:BRAD3257_1260"/>
<reference evidence="2 3" key="1">
    <citation type="submission" date="2018-03" db="EMBL/GenBank/DDBJ databases">
        <authorList>
            <person name="Gully D."/>
        </authorList>
    </citation>
    <scope>NUCLEOTIDE SEQUENCE [LARGE SCALE GENOMIC DNA]</scope>
    <source>
        <strain evidence="2">ORS3257</strain>
    </source>
</reference>
<organism evidence="2 3">
    <name type="scientific">Bradyrhizobium vignae</name>
    <dbReference type="NCBI Taxonomy" id="1549949"/>
    <lineage>
        <taxon>Bacteria</taxon>
        <taxon>Pseudomonadati</taxon>
        <taxon>Pseudomonadota</taxon>
        <taxon>Alphaproteobacteria</taxon>
        <taxon>Hyphomicrobiales</taxon>
        <taxon>Nitrobacteraceae</taxon>
        <taxon>Bradyrhizobium</taxon>
    </lineage>
</organism>
<dbReference type="Proteomes" id="UP000246085">
    <property type="component" value="Chromosome BRAD3257"/>
</dbReference>
<dbReference type="AlphaFoldDB" id="A0A2U3PTB7"/>
<dbReference type="EMBL" id="LS398110">
    <property type="protein sequence ID" value="SPP92395.1"/>
    <property type="molecule type" value="Genomic_DNA"/>
</dbReference>
<protein>
    <submittedName>
        <fullName evidence="2">Uncharacterized protein</fullName>
    </submittedName>
</protein>